<keyword evidence="1" id="KW-0472">Membrane</keyword>
<name>A0A6J4MSZ6_9ACTN</name>
<dbReference type="InterPro" id="IPR005240">
    <property type="entry name" value="DUF389"/>
</dbReference>
<evidence type="ECO:0000256" key="1">
    <source>
        <dbReference type="SAM" id="Phobius"/>
    </source>
</evidence>
<reference evidence="2" key="1">
    <citation type="submission" date="2020-02" db="EMBL/GenBank/DDBJ databases">
        <authorList>
            <person name="Meier V. D."/>
        </authorList>
    </citation>
    <scope>NUCLEOTIDE SEQUENCE</scope>
    <source>
        <strain evidence="2">AVDCRST_MAG21</strain>
    </source>
</reference>
<dbReference type="EMBL" id="CADCUL010000049">
    <property type="protein sequence ID" value="CAA9367925.1"/>
    <property type="molecule type" value="Genomic_DNA"/>
</dbReference>
<keyword evidence="1" id="KW-1133">Transmembrane helix</keyword>
<gene>
    <name evidence="2" type="ORF">AVDCRST_MAG21-370</name>
</gene>
<dbReference type="Pfam" id="PF04087">
    <property type="entry name" value="DUF389"/>
    <property type="match status" value="1"/>
</dbReference>
<accession>A0A6J4MSZ6</accession>
<dbReference type="PANTHER" id="PTHR20992:SF9">
    <property type="entry name" value="AT15442P-RELATED"/>
    <property type="match status" value="1"/>
</dbReference>
<evidence type="ECO:0000313" key="2">
    <source>
        <dbReference type="EMBL" id="CAA9367925.1"/>
    </source>
</evidence>
<feature type="transmembrane region" description="Helical" evidence="1">
    <location>
        <begin position="243"/>
        <end position="267"/>
    </location>
</feature>
<dbReference type="PANTHER" id="PTHR20992">
    <property type="entry name" value="AT15442P-RELATED"/>
    <property type="match status" value="1"/>
</dbReference>
<proteinExistence type="predicted"/>
<feature type="transmembrane region" description="Helical" evidence="1">
    <location>
        <begin position="141"/>
        <end position="162"/>
    </location>
</feature>
<protein>
    <submittedName>
        <fullName evidence="2">Integral membrane protein</fullName>
    </submittedName>
</protein>
<feature type="transmembrane region" description="Helical" evidence="1">
    <location>
        <begin position="279"/>
        <end position="301"/>
    </location>
</feature>
<feature type="transmembrane region" description="Helical" evidence="1">
    <location>
        <begin position="114"/>
        <end position="135"/>
    </location>
</feature>
<dbReference type="AlphaFoldDB" id="A0A6J4MSZ6"/>
<keyword evidence="1" id="KW-0812">Transmembrane</keyword>
<organism evidence="2">
    <name type="scientific">uncultured Nocardioidaceae bacterium</name>
    <dbReference type="NCBI Taxonomy" id="253824"/>
    <lineage>
        <taxon>Bacteria</taxon>
        <taxon>Bacillati</taxon>
        <taxon>Actinomycetota</taxon>
        <taxon>Actinomycetes</taxon>
        <taxon>Propionibacteriales</taxon>
        <taxon>Nocardioidaceae</taxon>
        <taxon>environmental samples</taxon>
    </lineage>
</organism>
<sequence length="320" mass="33988">MIHLRLRVPSQLTDVVRDLLVDDDTVVNVAVVPGAYVKPEGCLITADVARENAQNVVASLRGLGLGHSGAIALDEGQTVISDAADDAEKAAPGSPIDAVVWDIIEDRARDDVRLSWAFMAFLTLATMIASVGRLLDQPVLIVGAMVVGPEFAPVAAVCFAIARPRWSLLPRALSTLLGGFLVATVVATTIWGVVHLFGGFTNAQLQHRPATDFIVQPDIWSFVIALLAGVAGTLSLTTSKSAALVGVFISVTTVPAVGTLALSLATTTWHDARSSLMQLGLNLLGIIMAGTTTLLVQRFFWARIRVRNRALPPSLSSRER</sequence>
<feature type="transmembrane region" description="Helical" evidence="1">
    <location>
        <begin position="219"/>
        <end position="236"/>
    </location>
</feature>
<feature type="transmembrane region" description="Helical" evidence="1">
    <location>
        <begin position="174"/>
        <end position="199"/>
    </location>
</feature>